<evidence type="ECO:0000256" key="8">
    <source>
        <dbReference type="RuleBase" id="RU361270"/>
    </source>
</evidence>
<evidence type="ECO:0000256" key="2">
    <source>
        <dbReference type="ARBA" id="ARBA00002704"/>
    </source>
</evidence>
<comment type="catalytic activity">
    <reaction evidence="1 8">
        <text>5-hydroxyisourate + H2O = 5-hydroxy-2-oxo-4-ureido-2,5-dihydro-1H-imidazole-5-carboxylate + H(+)</text>
        <dbReference type="Rhea" id="RHEA:23736"/>
        <dbReference type="ChEBI" id="CHEBI:15377"/>
        <dbReference type="ChEBI" id="CHEBI:15378"/>
        <dbReference type="ChEBI" id="CHEBI:18072"/>
        <dbReference type="ChEBI" id="CHEBI:58639"/>
        <dbReference type="EC" id="3.5.2.17"/>
    </reaction>
</comment>
<feature type="domain" description="Transthyretin/hydroxyisourate hydrolase" evidence="9">
    <location>
        <begin position="4"/>
        <end position="116"/>
    </location>
</feature>
<dbReference type="RefSeq" id="WP_112764057.1">
    <property type="nucleotide sequence ID" value="NZ_JACXWY010000004.1"/>
</dbReference>
<dbReference type="InterPro" id="IPR023418">
    <property type="entry name" value="Thyroxine_BS"/>
</dbReference>
<evidence type="ECO:0000256" key="4">
    <source>
        <dbReference type="ARBA" id="ARBA00011881"/>
    </source>
</evidence>
<dbReference type="EMBL" id="JACXWY010000004">
    <property type="protein sequence ID" value="MBD3845910.1"/>
    <property type="molecule type" value="Genomic_DNA"/>
</dbReference>
<evidence type="ECO:0000313" key="11">
    <source>
        <dbReference type="Proteomes" id="UP000619295"/>
    </source>
</evidence>
<gene>
    <name evidence="10" type="primary">uraH</name>
    <name evidence="10" type="ORF">IED13_09395</name>
</gene>
<dbReference type="GO" id="GO:0033971">
    <property type="term" value="F:hydroxyisourate hydrolase activity"/>
    <property type="evidence" value="ECO:0007669"/>
    <property type="project" value="UniProtKB-EC"/>
</dbReference>
<dbReference type="EC" id="3.5.2.17" evidence="8"/>
<comment type="subunit">
    <text evidence="4 8">Homotetramer.</text>
</comment>
<feature type="binding site" evidence="7">
    <location>
        <position position="45"/>
    </location>
    <ligand>
        <name>substrate</name>
    </ligand>
</feature>
<dbReference type="SUPFAM" id="SSF49472">
    <property type="entry name" value="Transthyretin (synonym: prealbumin)"/>
    <property type="match status" value="1"/>
</dbReference>
<dbReference type="PRINTS" id="PR00189">
    <property type="entry name" value="TRNSTHYRETIN"/>
</dbReference>
<feature type="binding site" evidence="7">
    <location>
        <position position="7"/>
    </location>
    <ligand>
        <name>substrate</name>
    </ligand>
</feature>
<dbReference type="PANTHER" id="PTHR10395:SF7">
    <property type="entry name" value="5-HYDROXYISOURATE HYDROLASE"/>
    <property type="match status" value="1"/>
</dbReference>
<dbReference type="NCBIfam" id="TIGR02962">
    <property type="entry name" value="hdxy_isourate"/>
    <property type="match status" value="1"/>
</dbReference>
<reference evidence="10" key="1">
    <citation type="submission" date="2020-09" db="EMBL/GenBank/DDBJ databases">
        <title>Bosea spartocytisi sp. nov. a root nodule endophyte of Spartocytisus supranubius in the high mountain ecosystem fo the Teide National Park (Canary Islands, Spain).</title>
        <authorList>
            <person name="Pulido-Suarez L."/>
            <person name="Peix A."/>
            <person name="Igual J.M."/>
            <person name="Socas-Perez N."/>
            <person name="Velazquez E."/>
            <person name="Flores-Felix J.D."/>
            <person name="Leon-Barrios M."/>
        </authorList>
    </citation>
    <scope>NUCLEOTIDE SEQUENCE</scope>
    <source>
        <strain evidence="10">SSUT16</strain>
    </source>
</reference>
<evidence type="ECO:0000256" key="7">
    <source>
        <dbReference type="PIRSR" id="PIRSR600895-51"/>
    </source>
</evidence>
<dbReference type="CDD" id="cd05822">
    <property type="entry name" value="TLP_HIUase"/>
    <property type="match status" value="1"/>
</dbReference>
<sequence>MAGLTTHILDTHGGRPAAGVAVSLRRIGPEGAETLTETVTNADGRTDAPLLTPEATRPGIYEIDFAIGPYFRERGVTLPEPAFLDVVTVRFGLSEVTRHYHVPLLASPYGYTTYRGS</sequence>
<evidence type="ECO:0000256" key="6">
    <source>
        <dbReference type="ARBA" id="ARBA00022801"/>
    </source>
</evidence>
<evidence type="ECO:0000256" key="1">
    <source>
        <dbReference type="ARBA" id="ARBA00001043"/>
    </source>
</evidence>
<dbReference type="PANTHER" id="PTHR10395">
    <property type="entry name" value="URICASE AND TRANSTHYRETIN-RELATED"/>
    <property type="match status" value="1"/>
</dbReference>
<comment type="similarity">
    <text evidence="3 8">Belongs to the transthyretin family. 5-hydroxyisourate hydrolase subfamily.</text>
</comment>
<evidence type="ECO:0000256" key="3">
    <source>
        <dbReference type="ARBA" id="ARBA00009850"/>
    </source>
</evidence>
<dbReference type="PROSITE" id="PS00768">
    <property type="entry name" value="TRANSTHYRETIN_1"/>
    <property type="match status" value="1"/>
</dbReference>
<dbReference type="Gene3D" id="2.60.40.180">
    <property type="entry name" value="Transthyretin/hydroxyisourate hydrolase domain"/>
    <property type="match status" value="1"/>
</dbReference>
<dbReference type="InterPro" id="IPR036817">
    <property type="entry name" value="Transthyretin/HIU_hydrolase_sf"/>
</dbReference>
<dbReference type="GO" id="GO:0006144">
    <property type="term" value="P:purine nucleobase metabolic process"/>
    <property type="evidence" value="ECO:0007669"/>
    <property type="project" value="UniProtKB-KW"/>
</dbReference>
<keyword evidence="5 8" id="KW-0659">Purine metabolism</keyword>
<dbReference type="InterPro" id="IPR023416">
    <property type="entry name" value="Transthyretin/HIU_hydrolase_d"/>
</dbReference>
<comment type="function">
    <text evidence="2">Catalyzes the hydrolysis of 5-hydroxyisourate (HIU) to 2-oxo-4-hydroxy-4-carboxy-5-ureidoimidazoline (OHCU).</text>
</comment>
<dbReference type="Pfam" id="PF00576">
    <property type="entry name" value="Transthyretin"/>
    <property type="match status" value="1"/>
</dbReference>
<dbReference type="InterPro" id="IPR000895">
    <property type="entry name" value="Transthyretin/HIU_hydrolase"/>
</dbReference>
<dbReference type="Proteomes" id="UP000619295">
    <property type="component" value="Unassembled WGS sequence"/>
</dbReference>
<evidence type="ECO:0000313" key="10">
    <source>
        <dbReference type="EMBL" id="MBD3845910.1"/>
    </source>
</evidence>
<evidence type="ECO:0000259" key="9">
    <source>
        <dbReference type="Pfam" id="PF00576"/>
    </source>
</evidence>
<dbReference type="AlphaFoldDB" id="A0A927E8R4"/>
<proteinExistence type="inferred from homology"/>
<accession>A0A927E8R4</accession>
<evidence type="ECO:0000256" key="5">
    <source>
        <dbReference type="ARBA" id="ARBA00022631"/>
    </source>
</evidence>
<keyword evidence="11" id="KW-1185">Reference proteome</keyword>
<organism evidence="10 11">
    <name type="scientific">Bosea spartocytisi</name>
    <dbReference type="NCBI Taxonomy" id="2773451"/>
    <lineage>
        <taxon>Bacteria</taxon>
        <taxon>Pseudomonadati</taxon>
        <taxon>Pseudomonadota</taxon>
        <taxon>Alphaproteobacteria</taxon>
        <taxon>Hyphomicrobiales</taxon>
        <taxon>Boseaceae</taxon>
        <taxon>Bosea</taxon>
    </lineage>
</organism>
<comment type="caution">
    <text evidence="10">The sequence shown here is derived from an EMBL/GenBank/DDBJ whole genome shotgun (WGS) entry which is preliminary data.</text>
</comment>
<dbReference type="InterPro" id="IPR014306">
    <property type="entry name" value="Hydroxyisourate_hydrolase"/>
</dbReference>
<feature type="binding site" evidence="7">
    <location>
        <position position="114"/>
    </location>
    <ligand>
        <name>substrate</name>
    </ligand>
</feature>
<keyword evidence="6 8" id="KW-0378">Hydrolase</keyword>
<name>A0A927E8R4_9HYPH</name>
<protein>
    <recommendedName>
        <fullName evidence="8">5-hydroxyisourate hydrolase</fullName>
        <shortName evidence="8">HIU hydrolase</shortName>
        <shortName evidence="8">HIUHase</shortName>
        <ecNumber evidence="8">3.5.2.17</ecNumber>
    </recommendedName>
</protein>